<sequence length="60" mass="7246">MKISRSNDVPILVESFKFDFLDSEGKSLWNCYAKYKNHHDLMKDFKIRLKIKMNESHKKL</sequence>
<comment type="caution">
    <text evidence="1">The sequence shown here is derived from an EMBL/GenBank/DDBJ whole genome shotgun (WGS) entry which is preliminary data.</text>
</comment>
<dbReference type="EMBL" id="LAZR01019504">
    <property type="protein sequence ID" value="KKL92294.1"/>
    <property type="molecule type" value="Genomic_DNA"/>
</dbReference>
<dbReference type="AlphaFoldDB" id="A0A0F9G0W8"/>
<organism evidence="1">
    <name type="scientific">marine sediment metagenome</name>
    <dbReference type="NCBI Taxonomy" id="412755"/>
    <lineage>
        <taxon>unclassified sequences</taxon>
        <taxon>metagenomes</taxon>
        <taxon>ecological metagenomes</taxon>
    </lineage>
</organism>
<reference evidence="1" key="1">
    <citation type="journal article" date="2015" name="Nature">
        <title>Complex archaea that bridge the gap between prokaryotes and eukaryotes.</title>
        <authorList>
            <person name="Spang A."/>
            <person name="Saw J.H."/>
            <person name="Jorgensen S.L."/>
            <person name="Zaremba-Niedzwiedzka K."/>
            <person name="Martijn J."/>
            <person name="Lind A.E."/>
            <person name="van Eijk R."/>
            <person name="Schleper C."/>
            <person name="Guy L."/>
            <person name="Ettema T.J."/>
        </authorList>
    </citation>
    <scope>NUCLEOTIDE SEQUENCE</scope>
</reference>
<name>A0A0F9G0W8_9ZZZZ</name>
<proteinExistence type="predicted"/>
<accession>A0A0F9G0W8</accession>
<gene>
    <name evidence="1" type="ORF">LCGC14_1886130</name>
</gene>
<protein>
    <submittedName>
        <fullName evidence="1">Uncharacterized protein</fullName>
    </submittedName>
</protein>
<evidence type="ECO:0000313" key="1">
    <source>
        <dbReference type="EMBL" id="KKL92294.1"/>
    </source>
</evidence>